<accession>A0A482XM91</accession>
<gene>
    <name evidence="1" type="ORF">LSTR_LSTR008059</name>
</gene>
<comment type="caution">
    <text evidence="1">The sequence shown here is derived from an EMBL/GenBank/DDBJ whole genome shotgun (WGS) entry which is preliminary data.</text>
</comment>
<evidence type="ECO:0000313" key="1">
    <source>
        <dbReference type="EMBL" id="RZF46827.1"/>
    </source>
</evidence>
<reference evidence="1 2" key="1">
    <citation type="journal article" date="2017" name="Gigascience">
        <title>Genome sequence of the small brown planthopper, Laodelphax striatellus.</title>
        <authorList>
            <person name="Zhu J."/>
            <person name="Jiang F."/>
            <person name="Wang X."/>
            <person name="Yang P."/>
            <person name="Bao Y."/>
            <person name="Zhao W."/>
            <person name="Wang W."/>
            <person name="Lu H."/>
            <person name="Wang Q."/>
            <person name="Cui N."/>
            <person name="Li J."/>
            <person name="Chen X."/>
            <person name="Luo L."/>
            <person name="Yu J."/>
            <person name="Kang L."/>
            <person name="Cui F."/>
        </authorList>
    </citation>
    <scope>NUCLEOTIDE SEQUENCE [LARGE SCALE GENOMIC DNA]</scope>
    <source>
        <strain evidence="1">Lst14</strain>
    </source>
</reference>
<protein>
    <submittedName>
        <fullName evidence="1">Uncharacterized protein</fullName>
    </submittedName>
</protein>
<dbReference type="InParanoid" id="A0A482XM91"/>
<dbReference type="OrthoDB" id="767661at2759"/>
<dbReference type="AlphaFoldDB" id="A0A482XM91"/>
<proteinExistence type="predicted"/>
<sequence length="86" mass="9958">MTLEIPVQLLIGLCSRTSEGICYLREYAKTLLFLATHHQSRRTFWKTGVFGVLKTMSEMNVKPDHDTLTDWFLPVSTHRTDTETSR</sequence>
<evidence type="ECO:0000313" key="2">
    <source>
        <dbReference type="Proteomes" id="UP000291343"/>
    </source>
</evidence>
<dbReference type="Proteomes" id="UP000291343">
    <property type="component" value="Unassembled WGS sequence"/>
</dbReference>
<organism evidence="1 2">
    <name type="scientific">Laodelphax striatellus</name>
    <name type="common">Small brown planthopper</name>
    <name type="synonym">Delphax striatella</name>
    <dbReference type="NCBI Taxonomy" id="195883"/>
    <lineage>
        <taxon>Eukaryota</taxon>
        <taxon>Metazoa</taxon>
        <taxon>Ecdysozoa</taxon>
        <taxon>Arthropoda</taxon>
        <taxon>Hexapoda</taxon>
        <taxon>Insecta</taxon>
        <taxon>Pterygota</taxon>
        <taxon>Neoptera</taxon>
        <taxon>Paraneoptera</taxon>
        <taxon>Hemiptera</taxon>
        <taxon>Auchenorrhyncha</taxon>
        <taxon>Fulgoroidea</taxon>
        <taxon>Delphacidae</taxon>
        <taxon>Criomorphinae</taxon>
        <taxon>Laodelphax</taxon>
    </lineage>
</organism>
<name>A0A482XM91_LAOST</name>
<keyword evidence="2" id="KW-1185">Reference proteome</keyword>
<dbReference type="EMBL" id="QKKF02005666">
    <property type="protein sequence ID" value="RZF46827.1"/>
    <property type="molecule type" value="Genomic_DNA"/>
</dbReference>